<evidence type="ECO:0000313" key="1">
    <source>
        <dbReference type="EMBL" id="PVH38922.1"/>
    </source>
</evidence>
<name>A0A2T8IML4_9POAL</name>
<proteinExistence type="predicted"/>
<reference evidence="1" key="1">
    <citation type="submission" date="2018-04" db="EMBL/GenBank/DDBJ databases">
        <title>WGS assembly of Panicum hallii.</title>
        <authorList>
            <person name="Lovell J."/>
            <person name="Jenkins J."/>
            <person name="Lowry D."/>
            <person name="Mamidi S."/>
            <person name="Sreedasyam A."/>
            <person name="Weng X."/>
            <person name="Barry K."/>
            <person name="Bonette J."/>
            <person name="Campitelli B."/>
            <person name="Daum C."/>
            <person name="Gordon S."/>
            <person name="Gould B."/>
            <person name="Lipzen A."/>
            <person name="Macqueen A."/>
            <person name="Palacio-Mejia J."/>
            <person name="Plott C."/>
            <person name="Shakirov E."/>
            <person name="Shu S."/>
            <person name="Yoshinaga Y."/>
            <person name="Zane M."/>
            <person name="Rokhsar D."/>
            <person name="Grimwood J."/>
            <person name="Schmutz J."/>
            <person name="Juenger T."/>
        </authorList>
    </citation>
    <scope>NUCLEOTIDE SEQUENCE [LARGE SCALE GENOMIC DNA]</scope>
    <source>
        <strain evidence="1">FIL2</strain>
    </source>
</reference>
<dbReference type="Gramene" id="PVH38922">
    <property type="protein sequence ID" value="PVH38922"/>
    <property type="gene ID" value="PAHAL_5G390800"/>
</dbReference>
<gene>
    <name evidence="1" type="ORF">PAHAL_5G390800</name>
</gene>
<sequence>MQDMLRQSVGFGPNLPRRRWCGNEAHCWCWYHGMDIYHLGIW</sequence>
<dbReference type="Proteomes" id="UP000243499">
    <property type="component" value="Chromosome 5"/>
</dbReference>
<dbReference type="EMBL" id="CM008050">
    <property type="protein sequence ID" value="PVH38922.1"/>
    <property type="molecule type" value="Genomic_DNA"/>
</dbReference>
<dbReference type="AlphaFoldDB" id="A0A2T8IML4"/>
<accession>A0A2T8IML4</accession>
<protein>
    <submittedName>
        <fullName evidence="1">Uncharacterized protein</fullName>
    </submittedName>
</protein>
<organism evidence="1">
    <name type="scientific">Panicum hallii</name>
    <dbReference type="NCBI Taxonomy" id="206008"/>
    <lineage>
        <taxon>Eukaryota</taxon>
        <taxon>Viridiplantae</taxon>
        <taxon>Streptophyta</taxon>
        <taxon>Embryophyta</taxon>
        <taxon>Tracheophyta</taxon>
        <taxon>Spermatophyta</taxon>
        <taxon>Magnoliopsida</taxon>
        <taxon>Liliopsida</taxon>
        <taxon>Poales</taxon>
        <taxon>Poaceae</taxon>
        <taxon>PACMAD clade</taxon>
        <taxon>Panicoideae</taxon>
        <taxon>Panicodae</taxon>
        <taxon>Paniceae</taxon>
        <taxon>Panicinae</taxon>
        <taxon>Panicum</taxon>
        <taxon>Panicum sect. Panicum</taxon>
    </lineage>
</organism>